<protein>
    <recommendedName>
        <fullName evidence="2">TonB-dependent receptor SusC</fullName>
    </recommendedName>
</protein>
<gene>
    <name evidence="1" type="ORF">SDC9_156184</name>
</gene>
<organism evidence="1">
    <name type="scientific">bioreactor metagenome</name>
    <dbReference type="NCBI Taxonomy" id="1076179"/>
    <lineage>
        <taxon>unclassified sequences</taxon>
        <taxon>metagenomes</taxon>
        <taxon>ecological metagenomes</taxon>
    </lineage>
</organism>
<reference evidence="1" key="1">
    <citation type="submission" date="2019-08" db="EMBL/GenBank/DDBJ databases">
        <authorList>
            <person name="Kucharzyk K."/>
            <person name="Murdoch R.W."/>
            <person name="Higgins S."/>
            <person name="Loffler F."/>
        </authorList>
    </citation>
    <scope>NUCLEOTIDE SEQUENCE</scope>
</reference>
<accession>A0A645F5J5</accession>
<evidence type="ECO:0000313" key="1">
    <source>
        <dbReference type="EMBL" id="MPN08896.1"/>
    </source>
</evidence>
<name>A0A645F5J5_9ZZZZ</name>
<evidence type="ECO:0008006" key="2">
    <source>
        <dbReference type="Google" id="ProtNLM"/>
    </source>
</evidence>
<sequence length="145" mass="16787">MNWQGAFRSNIQQQHFLIQPFANGMNAYAYFLDRWHRADPWNADSEWIPGKYPSTINDGAPNNKWNSSFWLLNATYFRLKLLSIGYSLENNLFKEWGIQNLVVSFSGQNLITLSKLGPIDPETPSGRLSYYPQQKTYNIGLNVTF</sequence>
<dbReference type="EMBL" id="VSSQ01054989">
    <property type="protein sequence ID" value="MPN08896.1"/>
    <property type="molecule type" value="Genomic_DNA"/>
</dbReference>
<comment type="caution">
    <text evidence="1">The sequence shown here is derived from an EMBL/GenBank/DDBJ whole genome shotgun (WGS) entry which is preliminary data.</text>
</comment>
<dbReference type="AlphaFoldDB" id="A0A645F5J5"/>
<proteinExistence type="predicted"/>